<dbReference type="EMBL" id="LAZR01000273">
    <property type="protein sequence ID" value="KKN77800.1"/>
    <property type="molecule type" value="Genomic_DNA"/>
</dbReference>
<dbReference type="PROSITE" id="PS50977">
    <property type="entry name" value="HTH_TETR_2"/>
    <property type="match status" value="1"/>
</dbReference>
<gene>
    <name evidence="5" type="ORF">LCGC14_0356600</name>
</gene>
<protein>
    <recommendedName>
        <fullName evidence="4">HTH tetR-type domain-containing protein</fullName>
    </recommendedName>
</protein>
<dbReference type="Pfam" id="PF00440">
    <property type="entry name" value="TetR_N"/>
    <property type="match status" value="1"/>
</dbReference>
<organism evidence="5">
    <name type="scientific">marine sediment metagenome</name>
    <dbReference type="NCBI Taxonomy" id="412755"/>
    <lineage>
        <taxon>unclassified sequences</taxon>
        <taxon>metagenomes</taxon>
        <taxon>ecological metagenomes</taxon>
    </lineage>
</organism>
<evidence type="ECO:0000256" key="1">
    <source>
        <dbReference type="ARBA" id="ARBA00023015"/>
    </source>
</evidence>
<keyword evidence="1" id="KW-0805">Transcription regulation</keyword>
<name>A0A0F9T9C8_9ZZZZ</name>
<dbReference type="SUPFAM" id="SSF46689">
    <property type="entry name" value="Homeodomain-like"/>
    <property type="match status" value="1"/>
</dbReference>
<sequence>MYQECDMPTDDLQSFSARAEPSKRDTLERLLSAAKKIFAQKGLAGARMEDIARQAGVTKQLVYHYYGSKESLFTTVLDDSSRQIMDELLALNVEHLPPQQALLTLLDCTFEQYMKDPLLGSLALEGIRYHESAHDDQVNSFSGQSPALIAKFASLLQRGISDGIFRANVDARFLLATSALLMSGGFTNHYTLSVLVGFDTRSTEGMKIWREHAANFILAAIIKPS</sequence>
<dbReference type="PANTHER" id="PTHR30328:SF54">
    <property type="entry name" value="HTH-TYPE TRANSCRIPTIONAL REPRESSOR SCO4008"/>
    <property type="match status" value="1"/>
</dbReference>
<dbReference type="InterPro" id="IPR001647">
    <property type="entry name" value="HTH_TetR"/>
</dbReference>
<dbReference type="PRINTS" id="PR00455">
    <property type="entry name" value="HTHTETR"/>
</dbReference>
<evidence type="ECO:0000256" key="3">
    <source>
        <dbReference type="ARBA" id="ARBA00023163"/>
    </source>
</evidence>
<keyword evidence="3" id="KW-0804">Transcription</keyword>
<dbReference type="InterPro" id="IPR041474">
    <property type="entry name" value="NicS_C"/>
</dbReference>
<proteinExistence type="predicted"/>
<dbReference type="InterPro" id="IPR050109">
    <property type="entry name" value="HTH-type_TetR-like_transc_reg"/>
</dbReference>
<dbReference type="SUPFAM" id="SSF48498">
    <property type="entry name" value="Tetracyclin repressor-like, C-terminal domain"/>
    <property type="match status" value="1"/>
</dbReference>
<dbReference type="Gene3D" id="1.10.357.10">
    <property type="entry name" value="Tetracycline Repressor, domain 2"/>
    <property type="match status" value="1"/>
</dbReference>
<dbReference type="PANTHER" id="PTHR30328">
    <property type="entry name" value="TRANSCRIPTIONAL REPRESSOR"/>
    <property type="match status" value="1"/>
</dbReference>
<evidence type="ECO:0000256" key="2">
    <source>
        <dbReference type="ARBA" id="ARBA00023125"/>
    </source>
</evidence>
<dbReference type="AlphaFoldDB" id="A0A0F9T9C8"/>
<feature type="domain" description="HTH tetR-type" evidence="4">
    <location>
        <begin position="24"/>
        <end position="84"/>
    </location>
</feature>
<keyword evidence="2" id="KW-0238">DNA-binding</keyword>
<evidence type="ECO:0000259" key="4">
    <source>
        <dbReference type="PROSITE" id="PS50977"/>
    </source>
</evidence>
<reference evidence="5" key="1">
    <citation type="journal article" date="2015" name="Nature">
        <title>Complex archaea that bridge the gap between prokaryotes and eukaryotes.</title>
        <authorList>
            <person name="Spang A."/>
            <person name="Saw J.H."/>
            <person name="Jorgensen S.L."/>
            <person name="Zaremba-Niedzwiedzka K."/>
            <person name="Martijn J."/>
            <person name="Lind A.E."/>
            <person name="van Eijk R."/>
            <person name="Schleper C."/>
            <person name="Guy L."/>
            <person name="Ettema T.J."/>
        </authorList>
    </citation>
    <scope>NUCLEOTIDE SEQUENCE</scope>
</reference>
<dbReference type="GO" id="GO:0003677">
    <property type="term" value="F:DNA binding"/>
    <property type="evidence" value="ECO:0007669"/>
    <property type="project" value="UniProtKB-KW"/>
</dbReference>
<accession>A0A0F9T9C8</accession>
<comment type="caution">
    <text evidence="5">The sequence shown here is derived from an EMBL/GenBank/DDBJ whole genome shotgun (WGS) entry which is preliminary data.</text>
</comment>
<evidence type="ECO:0000313" key="5">
    <source>
        <dbReference type="EMBL" id="KKN77800.1"/>
    </source>
</evidence>
<dbReference type="InterPro" id="IPR009057">
    <property type="entry name" value="Homeodomain-like_sf"/>
</dbReference>
<dbReference type="Pfam" id="PF17938">
    <property type="entry name" value="TetR_C_29"/>
    <property type="match status" value="1"/>
</dbReference>
<dbReference type="InterPro" id="IPR036271">
    <property type="entry name" value="Tet_transcr_reg_TetR-rel_C_sf"/>
</dbReference>
<dbReference type="FunFam" id="1.10.10.60:FF:000141">
    <property type="entry name" value="TetR family transcriptional regulator"/>
    <property type="match status" value="1"/>
</dbReference>